<evidence type="ECO:0000313" key="2">
    <source>
        <dbReference type="EMBL" id="UJO11160.1"/>
    </source>
</evidence>
<sequence length="126" mass="14279">MAELRSISSGVQRRDFAAAPASATPTRDPATPQFRRGNPYECQYDYHFEDGNALTLAVFDWSCLEVFERLAGIEDAGQAFRGIMRVYVENCLDLVVDMDQLVAYELNQAQDQWMLTNELAAEFWSA</sequence>
<feature type="region of interest" description="Disordered" evidence="1">
    <location>
        <begin position="16"/>
        <end position="36"/>
    </location>
</feature>
<reference evidence="2" key="2">
    <citation type="journal article" date="2022" name="Microb. Genom.">
        <title>A chromosome-scale genome assembly of the tomato pathogen Cladosporium fulvum reveals a compartmentalized genome architecture and the presence of a dispensable chromosome.</title>
        <authorList>
            <person name="Zaccaron A.Z."/>
            <person name="Chen L.H."/>
            <person name="Samaras A."/>
            <person name="Stergiopoulos I."/>
        </authorList>
    </citation>
    <scope>NUCLEOTIDE SEQUENCE</scope>
    <source>
        <strain evidence="2">Race5_Kim</strain>
    </source>
</reference>
<dbReference type="KEGG" id="ffu:CLAFUR5_01766"/>
<dbReference type="GeneID" id="71981644"/>
<gene>
    <name evidence="2" type="ORF">CLAFUR5_01766</name>
</gene>
<proteinExistence type="predicted"/>
<protein>
    <submittedName>
        <fullName evidence="2">Uncharacterized protein</fullName>
    </submittedName>
</protein>
<keyword evidence="3" id="KW-1185">Reference proteome</keyword>
<dbReference type="OrthoDB" id="10564934at2759"/>
<name>A0A9Q8P2P7_PASFU</name>
<dbReference type="RefSeq" id="XP_047755526.1">
    <property type="nucleotide sequence ID" value="XM_047900914.1"/>
</dbReference>
<evidence type="ECO:0000256" key="1">
    <source>
        <dbReference type="SAM" id="MobiDB-lite"/>
    </source>
</evidence>
<accession>A0A9Q8P2P7</accession>
<reference evidence="2" key="1">
    <citation type="submission" date="2021-12" db="EMBL/GenBank/DDBJ databases">
        <authorList>
            <person name="Zaccaron A."/>
            <person name="Stergiopoulos I."/>
        </authorList>
    </citation>
    <scope>NUCLEOTIDE SEQUENCE</scope>
    <source>
        <strain evidence="2">Race5_Kim</strain>
    </source>
</reference>
<evidence type="ECO:0000313" key="3">
    <source>
        <dbReference type="Proteomes" id="UP000756132"/>
    </source>
</evidence>
<dbReference type="EMBL" id="CP090163">
    <property type="protein sequence ID" value="UJO11160.1"/>
    <property type="molecule type" value="Genomic_DNA"/>
</dbReference>
<dbReference type="AlphaFoldDB" id="A0A9Q8P2P7"/>
<organism evidence="2 3">
    <name type="scientific">Passalora fulva</name>
    <name type="common">Tomato leaf mold</name>
    <name type="synonym">Cladosporium fulvum</name>
    <dbReference type="NCBI Taxonomy" id="5499"/>
    <lineage>
        <taxon>Eukaryota</taxon>
        <taxon>Fungi</taxon>
        <taxon>Dikarya</taxon>
        <taxon>Ascomycota</taxon>
        <taxon>Pezizomycotina</taxon>
        <taxon>Dothideomycetes</taxon>
        <taxon>Dothideomycetidae</taxon>
        <taxon>Mycosphaerellales</taxon>
        <taxon>Mycosphaerellaceae</taxon>
        <taxon>Fulvia</taxon>
    </lineage>
</organism>
<dbReference type="Proteomes" id="UP000756132">
    <property type="component" value="Chromosome 1"/>
</dbReference>